<gene>
    <name evidence="2" type="ORF">CEXT_12091</name>
</gene>
<dbReference type="AlphaFoldDB" id="A0AAV4Y6V4"/>
<proteinExistence type="predicted"/>
<name>A0AAV4Y6V4_CAEEX</name>
<sequence length="113" mass="13004">MNLEKRNPFKAIGESVSLFRRRKDKIKCGRKLEDELEKSNPLKAMGENGERTKLNAEESSKMSLEKSNPLKAMGESVSLFRRRKDKIKRGRKLQDELGEKQPAQSNGRKCELI</sequence>
<reference evidence="2 3" key="1">
    <citation type="submission" date="2021-06" db="EMBL/GenBank/DDBJ databases">
        <title>Caerostris extrusa draft genome.</title>
        <authorList>
            <person name="Kono N."/>
            <person name="Arakawa K."/>
        </authorList>
    </citation>
    <scope>NUCLEOTIDE SEQUENCE [LARGE SCALE GENOMIC DNA]</scope>
</reference>
<evidence type="ECO:0000313" key="2">
    <source>
        <dbReference type="EMBL" id="GIZ02629.1"/>
    </source>
</evidence>
<dbReference type="EMBL" id="BPLR01001482">
    <property type="protein sequence ID" value="GIZ02629.1"/>
    <property type="molecule type" value="Genomic_DNA"/>
</dbReference>
<evidence type="ECO:0000313" key="3">
    <source>
        <dbReference type="Proteomes" id="UP001054945"/>
    </source>
</evidence>
<feature type="region of interest" description="Disordered" evidence="1">
    <location>
        <begin position="37"/>
        <end position="113"/>
    </location>
</feature>
<comment type="caution">
    <text evidence="2">The sequence shown here is derived from an EMBL/GenBank/DDBJ whole genome shotgun (WGS) entry which is preliminary data.</text>
</comment>
<organism evidence="2 3">
    <name type="scientific">Caerostris extrusa</name>
    <name type="common">Bark spider</name>
    <name type="synonym">Caerostris bankana</name>
    <dbReference type="NCBI Taxonomy" id="172846"/>
    <lineage>
        <taxon>Eukaryota</taxon>
        <taxon>Metazoa</taxon>
        <taxon>Ecdysozoa</taxon>
        <taxon>Arthropoda</taxon>
        <taxon>Chelicerata</taxon>
        <taxon>Arachnida</taxon>
        <taxon>Araneae</taxon>
        <taxon>Araneomorphae</taxon>
        <taxon>Entelegynae</taxon>
        <taxon>Araneoidea</taxon>
        <taxon>Araneidae</taxon>
        <taxon>Caerostris</taxon>
    </lineage>
</organism>
<feature type="compositionally biased region" description="Basic and acidic residues" evidence="1">
    <location>
        <begin position="48"/>
        <end position="64"/>
    </location>
</feature>
<feature type="compositionally biased region" description="Basic residues" evidence="1">
    <location>
        <begin position="80"/>
        <end position="91"/>
    </location>
</feature>
<evidence type="ECO:0000256" key="1">
    <source>
        <dbReference type="SAM" id="MobiDB-lite"/>
    </source>
</evidence>
<dbReference type="Proteomes" id="UP001054945">
    <property type="component" value="Unassembled WGS sequence"/>
</dbReference>
<accession>A0AAV4Y6V4</accession>
<keyword evidence="3" id="KW-1185">Reference proteome</keyword>
<protein>
    <submittedName>
        <fullName evidence="2">Uncharacterized protein</fullName>
    </submittedName>
</protein>